<dbReference type="EMBL" id="JAPFFF010000013">
    <property type="protein sequence ID" value="KAK8871734.1"/>
    <property type="molecule type" value="Genomic_DNA"/>
</dbReference>
<dbReference type="Proteomes" id="UP001470230">
    <property type="component" value="Unassembled WGS sequence"/>
</dbReference>
<protein>
    <submittedName>
        <fullName evidence="1">Uncharacterized protein</fullName>
    </submittedName>
</protein>
<evidence type="ECO:0000313" key="1">
    <source>
        <dbReference type="EMBL" id="KAK8871734.1"/>
    </source>
</evidence>
<evidence type="ECO:0000313" key="2">
    <source>
        <dbReference type="Proteomes" id="UP001470230"/>
    </source>
</evidence>
<organism evidence="1 2">
    <name type="scientific">Tritrichomonas musculus</name>
    <dbReference type="NCBI Taxonomy" id="1915356"/>
    <lineage>
        <taxon>Eukaryota</taxon>
        <taxon>Metamonada</taxon>
        <taxon>Parabasalia</taxon>
        <taxon>Tritrichomonadida</taxon>
        <taxon>Tritrichomonadidae</taxon>
        <taxon>Tritrichomonas</taxon>
    </lineage>
</organism>
<keyword evidence="2" id="KW-1185">Reference proteome</keyword>
<name>A0ABR2J1N5_9EUKA</name>
<sequence>MKNLNIQMENFSFSEKIFQDKDTIRISITTLPENEKEAFQFDGKRIQDAHPFFTVKKTKNTRKIIIVFRKKSISEKDPIIASTTIKSELFPKSFSDVNNSQQQIINIYEPIQKPNASQKSQRKIVGQMSVQFSLSQDVPHNFNVKHQIGRQRNGQGYSKMESYNNNENAIQSIFD</sequence>
<proteinExistence type="predicted"/>
<reference evidence="1 2" key="1">
    <citation type="submission" date="2024-04" db="EMBL/GenBank/DDBJ databases">
        <title>Tritrichomonas musculus Genome.</title>
        <authorList>
            <person name="Alves-Ferreira E."/>
            <person name="Grigg M."/>
            <person name="Lorenzi H."/>
            <person name="Galac M."/>
        </authorList>
    </citation>
    <scope>NUCLEOTIDE SEQUENCE [LARGE SCALE GENOMIC DNA]</scope>
    <source>
        <strain evidence="1 2">EAF2021</strain>
    </source>
</reference>
<gene>
    <name evidence="1" type="ORF">M9Y10_007474</name>
</gene>
<accession>A0ABR2J1N5</accession>
<comment type="caution">
    <text evidence="1">The sequence shown here is derived from an EMBL/GenBank/DDBJ whole genome shotgun (WGS) entry which is preliminary data.</text>
</comment>